<dbReference type="GeneID" id="25912469"/>
<dbReference type="GO" id="GO:0006567">
    <property type="term" value="P:L-threonine catabolic process"/>
    <property type="evidence" value="ECO:0007669"/>
    <property type="project" value="TreeGrafter"/>
</dbReference>
<feature type="domain" description="Tryptophan synthase beta chain-like PALP" evidence="4">
    <location>
        <begin position="14"/>
        <end position="178"/>
    </location>
</feature>
<dbReference type="RefSeq" id="XP_014149412.1">
    <property type="nucleotide sequence ID" value="XM_014293937.1"/>
</dbReference>
<evidence type="ECO:0000313" key="6">
    <source>
        <dbReference type="Proteomes" id="UP000054560"/>
    </source>
</evidence>
<dbReference type="AlphaFoldDB" id="A0A0L0FFI2"/>
<dbReference type="Pfam" id="PF00291">
    <property type="entry name" value="PALP"/>
    <property type="match status" value="1"/>
</dbReference>
<reference evidence="5 6" key="1">
    <citation type="submission" date="2011-02" db="EMBL/GenBank/DDBJ databases">
        <title>The Genome Sequence of Sphaeroforma arctica JP610.</title>
        <authorList>
            <consortium name="The Broad Institute Genome Sequencing Platform"/>
            <person name="Russ C."/>
            <person name="Cuomo C."/>
            <person name="Young S.K."/>
            <person name="Zeng Q."/>
            <person name="Gargeya S."/>
            <person name="Alvarado L."/>
            <person name="Berlin A."/>
            <person name="Chapman S.B."/>
            <person name="Chen Z."/>
            <person name="Freedman E."/>
            <person name="Gellesch M."/>
            <person name="Goldberg J."/>
            <person name="Griggs A."/>
            <person name="Gujja S."/>
            <person name="Heilman E."/>
            <person name="Heiman D."/>
            <person name="Howarth C."/>
            <person name="Mehta T."/>
            <person name="Neiman D."/>
            <person name="Pearson M."/>
            <person name="Roberts A."/>
            <person name="Saif S."/>
            <person name="Shea T."/>
            <person name="Shenoy N."/>
            <person name="Sisk P."/>
            <person name="Stolte C."/>
            <person name="Sykes S."/>
            <person name="White J."/>
            <person name="Yandava C."/>
            <person name="Burger G."/>
            <person name="Gray M.W."/>
            <person name="Holland P.W.H."/>
            <person name="King N."/>
            <person name="Lang F.B.F."/>
            <person name="Roger A.J."/>
            <person name="Ruiz-Trillo I."/>
            <person name="Haas B."/>
            <person name="Nusbaum C."/>
            <person name="Birren B."/>
        </authorList>
    </citation>
    <scope>NUCLEOTIDE SEQUENCE [LARGE SCALE GENOMIC DNA]</scope>
    <source>
        <strain evidence="5 6">JP610</strain>
    </source>
</reference>
<evidence type="ECO:0000256" key="2">
    <source>
        <dbReference type="ARBA" id="ARBA00022898"/>
    </source>
</evidence>
<dbReference type="GO" id="GO:0009097">
    <property type="term" value="P:isoleucine biosynthetic process"/>
    <property type="evidence" value="ECO:0007669"/>
    <property type="project" value="TreeGrafter"/>
</dbReference>
<dbReference type="PANTHER" id="PTHR48078">
    <property type="entry name" value="THREONINE DEHYDRATASE, MITOCHONDRIAL-RELATED"/>
    <property type="match status" value="1"/>
</dbReference>
<keyword evidence="2" id="KW-0663">Pyridoxal phosphate</keyword>
<organism evidence="5 6">
    <name type="scientific">Sphaeroforma arctica JP610</name>
    <dbReference type="NCBI Taxonomy" id="667725"/>
    <lineage>
        <taxon>Eukaryota</taxon>
        <taxon>Ichthyosporea</taxon>
        <taxon>Ichthyophonida</taxon>
        <taxon>Sphaeroforma</taxon>
    </lineage>
</organism>
<dbReference type="EMBL" id="KQ243579">
    <property type="protein sequence ID" value="KNC75510.1"/>
    <property type="molecule type" value="Genomic_DNA"/>
</dbReference>
<feature type="non-terminal residue" evidence="5">
    <location>
        <position position="1"/>
    </location>
</feature>
<sequence length="198" mass="20856">DEWWKIIQTHEYPGQEGYFIHPVSNLDVMAGNGTIGLEILEDLPDVDAVVIPFGGGGLSSSIASVVRALNPATRLYGAEVETAPPLKASLDANSPREVDYTPSFVDGIGGKSVLEEIWSRVSVLLDDSLVVTLAQVKSALRLMLERNRVLAEGAGATPVACALAGMAGGGKVVCVVSGGNIDMEKLLRMLSEPIAPDE</sequence>
<evidence type="ECO:0000259" key="4">
    <source>
        <dbReference type="Pfam" id="PF00291"/>
    </source>
</evidence>
<evidence type="ECO:0000256" key="3">
    <source>
        <dbReference type="ARBA" id="ARBA00023239"/>
    </source>
</evidence>
<keyword evidence="3" id="KW-0456">Lyase</keyword>
<dbReference type="InterPro" id="IPR050147">
    <property type="entry name" value="Ser/Thr_Dehydratase"/>
</dbReference>
<evidence type="ECO:0000256" key="1">
    <source>
        <dbReference type="ARBA" id="ARBA00001933"/>
    </source>
</evidence>
<dbReference type="PANTHER" id="PTHR48078:SF6">
    <property type="entry name" value="L-THREONINE DEHYDRATASE CATABOLIC TDCB"/>
    <property type="match status" value="1"/>
</dbReference>
<dbReference type="GO" id="GO:0006565">
    <property type="term" value="P:L-serine catabolic process"/>
    <property type="evidence" value="ECO:0007669"/>
    <property type="project" value="TreeGrafter"/>
</dbReference>
<evidence type="ECO:0000313" key="5">
    <source>
        <dbReference type="EMBL" id="KNC75510.1"/>
    </source>
</evidence>
<gene>
    <name evidence="5" type="ORF">SARC_11965</name>
</gene>
<proteinExistence type="predicted"/>
<dbReference type="Gene3D" id="3.40.50.1100">
    <property type="match status" value="1"/>
</dbReference>
<dbReference type="GO" id="GO:0003941">
    <property type="term" value="F:L-serine ammonia-lyase activity"/>
    <property type="evidence" value="ECO:0007669"/>
    <property type="project" value="TreeGrafter"/>
</dbReference>
<dbReference type="InterPro" id="IPR001926">
    <property type="entry name" value="TrpB-like_PALP"/>
</dbReference>
<keyword evidence="6" id="KW-1185">Reference proteome</keyword>
<dbReference type="InterPro" id="IPR036052">
    <property type="entry name" value="TrpB-like_PALP_sf"/>
</dbReference>
<name>A0A0L0FFI2_9EUKA</name>
<protein>
    <recommendedName>
        <fullName evidence="4">Tryptophan synthase beta chain-like PALP domain-containing protein</fullName>
    </recommendedName>
</protein>
<dbReference type="GO" id="GO:0004794">
    <property type="term" value="F:threonine deaminase activity"/>
    <property type="evidence" value="ECO:0007669"/>
    <property type="project" value="TreeGrafter"/>
</dbReference>
<dbReference type="OrthoDB" id="4418812at2759"/>
<accession>A0A0L0FFI2</accession>
<dbReference type="Proteomes" id="UP000054560">
    <property type="component" value="Unassembled WGS sequence"/>
</dbReference>
<dbReference type="SUPFAM" id="SSF53686">
    <property type="entry name" value="Tryptophan synthase beta subunit-like PLP-dependent enzymes"/>
    <property type="match status" value="1"/>
</dbReference>
<dbReference type="eggNOG" id="KOG1251">
    <property type="taxonomic scope" value="Eukaryota"/>
</dbReference>
<dbReference type="STRING" id="667725.A0A0L0FFI2"/>
<comment type="cofactor">
    <cofactor evidence="1">
        <name>pyridoxal 5'-phosphate</name>
        <dbReference type="ChEBI" id="CHEBI:597326"/>
    </cofactor>
</comment>